<dbReference type="Pfam" id="PF00822">
    <property type="entry name" value="PMP22_Claudin"/>
    <property type="match status" value="1"/>
</dbReference>
<evidence type="ECO:0000313" key="6">
    <source>
        <dbReference type="EMBL" id="KAK2190271.1"/>
    </source>
</evidence>
<dbReference type="InterPro" id="IPR050579">
    <property type="entry name" value="PMP-22/EMP/MP20-like"/>
</dbReference>
<protein>
    <submittedName>
        <fullName evidence="6">Uncharacterized protein</fullName>
    </submittedName>
</protein>
<comment type="caution">
    <text evidence="6">The sequence shown here is derived from an EMBL/GenBank/DDBJ whole genome shotgun (WGS) entry which is preliminary data.</text>
</comment>
<keyword evidence="7" id="KW-1185">Reference proteome</keyword>
<dbReference type="InterPro" id="IPR004031">
    <property type="entry name" value="PMP22/EMP/MP20/Claudin"/>
</dbReference>
<evidence type="ECO:0000256" key="5">
    <source>
        <dbReference type="SAM" id="Phobius"/>
    </source>
</evidence>
<accession>A0AAD9UI65</accession>
<dbReference type="EMBL" id="JAODUO010000084">
    <property type="protein sequence ID" value="KAK2190271.1"/>
    <property type="molecule type" value="Genomic_DNA"/>
</dbReference>
<dbReference type="GO" id="GO:0005886">
    <property type="term" value="C:plasma membrane"/>
    <property type="evidence" value="ECO:0007669"/>
    <property type="project" value="TreeGrafter"/>
</dbReference>
<feature type="transmembrane region" description="Helical" evidence="5">
    <location>
        <begin position="115"/>
        <end position="138"/>
    </location>
</feature>
<keyword evidence="3 5" id="KW-1133">Transmembrane helix</keyword>
<evidence type="ECO:0000256" key="2">
    <source>
        <dbReference type="ARBA" id="ARBA00022692"/>
    </source>
</evidence>
<keyword evidence="2 5" id="KW-0812">Transmembrane</keyword>
<sequence length="186" mass="20085">MPTTSTITLTTSSGTSTHVISLTSGITAGFFWCTLAGFVFYIVAFSTVGWYTDTQKGGSQHIGLWQSCTCGTHSAFDSGWFHATRAMMVIALIGFCLVVILCFIYMFLHSISKNLVIYAFTGLSFASVLFMLIGIIVFGSKIGDGYRGNVSYSFVFAIFSMMLCFAAGVLSCMQIWRSGSVTVTSG</sequence>
<organism evidence="6 7">
    <name type="scientific">Ridgeia piscesae</name>
    <name type="common">Tubeworm</name>
    <dbReference type="NCBI Taxonomy" id="27915"/>
    <lineage>
        <taxon>Eukaryota</taxon>
        <taxon>Metazoa</taxon>
        <taxon>Spiralia</taxon>
        <taxon>Lophotrochozoa</taxon>
        <taxon>Annelida</taxon>
        <taxon>Polychaeta</taxon>
        <taxon>Sedentaria</taxon>
        <taxon>Canalipalpata</taxon>
        <taxon>Sabellida</taxon>
        <taxon>Siboglinidae</taxon>
        <taxon>Ridgeia</taxon>
    </lineage>
</organism>
<name>A0AAD9UI65_RIDPI</name>
<comment type="subcellular location">
    <subcellularLocation>
        <location evidence="1">Membrane</location>
        <topology evidence="1">Multi-pass membrane protein</topology>
    </subcellularLocation>
</comment>
<dbReference type="PANTHER" id="PTHR10671:SF108">
    <property type="entry name" value="CLAUDIN FAMILY PROTEIN-RELATED"/>
    <property type="match status" value="1"/>
</dbReference>
<dbReference type="AlphaFoldDB" id="A0AAD9UI65"/>
<dbReference type="Proteomes" id="UP001209878">
    <property type="component" value="Unassembled WGS sequence"/>
</dbReference>
<evidence type="ECO:0000313" key="7">
    <source>
        <dbReference type="Proteomes" id="UP001209878"/>
    </source>
</evidence>
<evidence type="ECO:0000256" key="3">
    <source>
        <dbReference type="ARBA" id="ARBA00022989"/>
    </source>
</evidence>
<dbReference type="Gene3D" id="1.20.140.150">
    <property type="match status" value="1"/>
</dbReference>
<proteinExistence type="predicted"/>
<feature type="transmembrane region" description="Helical" evidence="5">
    <location>
        <begin position="86"/>
        <end position="108"/>
    </location>
</feature>
<gene>
    <name evidence="6" type="ORF">NP493_79g01017</name>
</gene>
<reference evidence="6" key="1">
    <citation type="journal article" date="2023" name="Mol. Biol. Evol.">
        <title>Third-Generation Sequencing Reveals the Adaptive Role of the Epigenome in Three Deep-Sea Polychaetes.</title>
        <authorList>
            <person name="Perez M."/>
            <person name="Aroh O."/>
            <person name="Sun Y."/>
            <person name="Lan Y."/>
            <person name="Juniper S.K."/>
            <person name="Young C.R."/>
            <person name="Angers B."/>
            <person name="Qian P.Y."/>
        </authorList>
    </citation>
    <scope>NUCLEOTIDE SEQUENCE</scope>
    <source>
        <strain evidence="6">R07B-5</strain>
    </source>
</reference>
<feature type="transmembrane region" description="Helical" evidence="5">
    <location>
        <begin position="30"/>
        <end position="51"/>
    </location>
</feature>
<feature type="transmembrane region" description="Helical" evidence="5">
    <location>
        <begin position="150"/>
        <end position="170"/>
    </location>
</feature>
<evidence type="ECO:0000256" key="1">
    <source>
        <dbReference type="ARBA" id="ARBA00004141"/>
    </source>
</evidence>
<evidence type="ECO:0000256" key="4">
    <source>
        <dbReference type="ARBA" id="ARBA00023136"/>
    </source>
</evidence>
<dbReference type="PANTHER" id="PTHR10671">
    <property type="entry name" value="EPITHELIAL MEMBRANE PROTEIN-RELATED"/>
    <property type="match status" value="1"/>
</dbReference>
<keyword evidence="4 5" id="KW-0472">Membrane</keyword>